<gene>
    <name evidence="3" type="ORF">LOC71_20640</name>
</gene>
<dbReference type="InterPro" id="IPR001932">
    <property type="entry name" value="PPM-type_phosphatase-like_dom"/>
</dbReference>
<accession>A0ABS8NM91</accession>
<organism evidence="3 4">
    <name type="scientific">Rhodopirellula halodulae</name>
    <dbReference type="NCBI Taxonomy" id="2894198"/>
    <lineage>
        <taxon>Bacteria</taxon>
        <taxon>Pseudomonadati</taxon>
        <taxon>Planctomycetota</taxon>
        <taxon>Planctomycetia</taxon>
        <taxon>Pirellulales</taxon>
        <taxon>Pirellulaceae</taxon>
        <taxon>Rhodopirellula</taxon>
    </lineage>
</organism>
<dbReference type="InterPro" id="IPR015655">
    <property type="entry name" value="PP2C"/>
</dbReference>
<evidence type="ECO:0000259" key="2">
    <source>
        <dbReference type="PROSITE" id="PS51746"/>
    </source>
</evidence>
<dbReference type="CDD" id="cd00143">
    <property type="entry name" value="PP2Cc"/>
    <property type="match status" value="1"/>
</dbReference>
<dbReference type="Pfam" id="PF13672">
    <property type="entry name" value="PP2C_2"/>
    <property type="match status" value="1"/>
</dbReference>
<name>A0ABS8NM91_9BACT</name>
<proteinExistence type="predicted"/>
<dbReference type="Gene3D" id="3.60.40.10">
    <property type="entry name" value="PPM-type phosphatase domain"/>
    <property type="match status" value="1"/>
</dbReference>
<evidence type="ECO:0000256" key="1">
    <source>
        <dbReference type="SAM" id="MobiDB-lite"/>
    </source>
</evidence>
<evidence type="ECO:0000313" key="4">
    <source>
        <dbReference type="Proteomes" id="UP001430306"/>
    </source>
</evidence>
<reference evidence="3" key="1">
    <citation type="submission" date="2021-11" db="EMBL/GenBank/DDBJ databases">
        <title>Genome sequence.</title>
        <authorList>
            <person name="Sun Q."/>
        </authorList>
    </citation>
    <scope>NUCLEOTIDE SEQUENCE</scope>
    <source>
        <strain evidence="3">JC740</strain>
    </source>
</reference>
<dbReference type="InterPro" id="IPR036457">
    <property type="entry name" value="PPM-type-like_dom_sf"/>
</dbReference>
<dbReference type="SMART" id="SM00331">
    <property type="entry name" value="PP2C_SIG"/>
    <property type="match status" value="1"/>
</dbReference>
<feature type="domain" description="PPM-type phosphatase" evidence="2">
    <location>
        <begin position="9"/>
        <end position="278"/>
    </location>
</feature>
<dbReference type="RefSeq" id="WP_230276392.1">
    <property type="nucleotide sequence ID" value="NZ_JAJKFW010000059.1"/>
</dbReference>
<feature type="compositionally biased region" description="Polar residues" evidence="1">
    <location>
        <begin position="306"/>
        <end position="317"/>
    </location>
</feature>
<dbReference type="EMBL" id="JAJKFW010000059">
    <property type="protein sequence ID" value="MCC9644688.1"/>
    <property type="molecule type" value="Genomic_DNA"/>
</dbReference>
<dbReference type="SMART" id="SM00332">
    <property type="entry name" value="PP2Cc"/>
    <property type="match status" value="1"/>
</dbReference>
<comment type="caution">
    <text evidence="3">The sequence shown here is derived from an EMBL/GenBank/DDBJ whole genome shotgun (WGS) entry which is preliminary data.</text>
</comment>
<dbReference type="SUPFAM" id="SSF81606">
    <property type="entry name" value="PP2C-like"/>
    <property type="match status" value="1"/>
</dbReference>
<protein>
    <submittedName>
        <fullName evidence="3">Protein phosphatase 2C domain-containing protein</fullName>
    </submittedName>
</protein>
<evidence type="ECO:0000313" key="3">
    <source>
        <dbReference type="EMBL" id="MCC9644688.1"/>
    </source>
</evidence>
<keyword evidence="4" id="KW-1185">Reference proteome</keyword>
<dbReference type="Proteomes" id="UP001430306">
    <property type="component" value="Unassembled WGS sequence"/>
</dbReference>
<sequence>MNSEDQIHAAGRTHVGQRREDNQDQFLIAELRKSMQIHQTSLALDEESTLFGGRNGQLLVVADGMGGHASGRRASNLAVDHLITQLLNNVHWFLHLDEERDQSFIDSLKSLLERTNLKLLNESKQSEEDRGMGTTLTVAYIVWPRMYVVHAGDSRCYLVRSGQCSQITTDHTLARQLVDAGSMKPEDEATSRWSNVLWNVLGGHGENQFTAQVVRVDLLPNDTVILCSDGLSRYVDPNTIVSVVDQFGTDLQGMTDHLIQIANSAGGVDNITVVVGQPGANQPERDTVEPSRTVPLVRLDDESDLQSDQASSMSLQDLQRFANEDTLPDERDRQR</sequence>
<dbReference type="PROSITE" id="PS51746">
    <property type="entry name" value="PPM_2"/>
    <property type="match status" value="1"/>
</dbReference>
<feature type="region of interest" description="Disordered" evidence="1">
    <location>
        <begin position="277"/>
        <end position="335"/>
    </location>
</feature>
<dbReference type="PANTHER" id="PTHR13832:SF860">
    <property type="entry name" value="PROTEIN PHOSPHATASE PHPP"/>
    <property type="match status" value="1"/>
</dbReference>
<dbReference type="PANTHER" id="PTHR13832">
    <property type="entry name" value="PROTEIN PHOSPHATASE 2C"/>
    <property type="match status" value="1"/>
</dbReference>